<name>A0A1Q3DFK9_CEPFO</name>
<feature type="compositionally biased region" description="Basic and acidic residues" evidence="1">
    <location>
        <begin position="8"/>
        <end position="22"/>
    </location>
</feature>
<dbReference type="EMBL" id="BDDD01006888">
    <property type="protein sequence ID" value="GAV91038.1"/>
    <property type="molecule type" value="Genomic_DNA"/>
</dbReference>
<organism evidence="2 3">
    <name type="scientific">Cephalotus follicularis</name>
    <name type="common">Albany pitcher plant</name>
    <dbReference type="NCBI Taxonomy" id="3775"/>
    <lineage>
        <taxon>Eukaryota</taxon>
        <taxon>Viridiplantae</taxon>
        <taxon>Streptophyta</taxon>
        <taxon>Embryophyta</taxon>
        <taxon>Tracheophyta</taxon>
        <taxon>Spermatophyta</taxon>
        <taxon>Magnoliopsida</taxon>
        <taxon>eudicotyledons</taxon>
        <taxon>Gunneridae</taxon>
        <taxon>Pentapetalae</taxon>
        <taxon>rosids</taxon>
        <taxon>fabids</taxon>
        <taxon>Oxalidales</taxon>
        <taxon>Cephalotaceae</taxon>
        <taxon>Cephalotus</taxon>
    </lineage>
</organism>
<accession>A0A1Q3DFK9</accession>
<reference evidence="3" key="1">
    <citation type="submission" date="2016-04" db="EMBL/GenBank/DDBJ databases">
        <title>Cephalotus genome sequencing.</title>
        <authorList>
            <person name="Fukushima K."/>
            <person name="Hasebe M."/>
            <person name="Fang X."/>
        </authorList>
    </citation>
    <scope>NUCLEOTIDE SEQUENCE [LARGE SCALE GENOMIC DNA]</scope>
    <source>
        <strain evidence="3">cv. St1</strain>
    </source>
</reference>
<evidence type="ECO:0000313" key="3">
    <source>
        <dbReference type="Proteomes" id="UP000187406"/>
    </source>
</evidence>
<dbReference type="OrthoDB" id="10253254at2759"/>
<dbReference type="InParanoid" id="A0A1Q3DFK9"/>
<evidence type="ECO:0000256" key="1">
    <source>
        <dbReference type="SAM" id="MobiDB-lite"/>
    </source>
</evidence>
<sequence length="190" mass="22297">MGALRKVSRQEYPKKREQKKLEEMRERRELRYMEEIYEIVKKPSDNISEYGMPEAYDHKGGVNQEKRFAVALQRYRDSTAGDKMNPQEAWEDHQIGKATSKFNAKNKLQRCDDYQFVFQDQIKFIKSSVMEGVNTELAESPDESKAKSAVEKLQEERKALPIYPYHDELLQAILMIVWFGEDHTDPPVCS</sequence>
<protein>
    <submittedName>
        <fullName evidence="2">Uncharacterized protein</fullName>
    </submittedName>
</protein>
<keyword evidence="3" id="KW-1185">Reference proteome</keyword>
<comment type="caution">
    <text evidence="2">The sequence shown here is derived from an EMBL/GenBank/DDBJ whole genome shotgun (WGS) entry which is preliminary data.</text>
</comment>
<dbReference type="AlphaFoldDB" id="A0A1Q3DFK9"/>
<dbReference type="Proteomes" id="UP000187406">
    <property type="component" value="Unassembled WGS sequence"/>
</dbReference>
<proteinExistence type="predicted"/>
<gene>
    <name evidence="2" type="ORF">CFOL_v3_34438</name>
</gene>
<feature type="region of interest" description="Disordered" evidence="1">
    <location>
        <begin position="1"/>
        <end position="22"/>
    </location>
</feature>
<dbReference type="STRING" id="3775.A0A1Q3DFK9"/>
<evidence type="ECO:0000313" key="2">
    <source>
        <dbReference type="EMBL" id="GAV91038.1"/>
    </source>
</evidence>